<dbReference type="AlphaFoldDB" id="A0A0S2W1K7"/>
<reference evidence="1 2" key="1">
    <citation type="journal article" date="2015" name="Nat. Commun.">
        <title>Production of butyrate from lysine and the Amadori product fructoselysine by a human gut commensal.</title>
        <authorList>
            <person name="Bui T.P."/>
            <person name="Ritari J."/>
            <person name="Boeren S."/>
            <person name="de Waard P."/>
            <person name="Plugge C.M."/>
            <person name="de Vos W.M."/>
        </authorList>
    </citation>
    <scope>NUCLEOTIDE SEQUENCE [LARGE SCALE GENOMIC DNA]</scope>
    <source>
        <strain evidence="1 2">AF211</strain>
    </source>
</reference>
<dbReference type="STRING" id="1297617.IB211_00533c"/>
<dbReference type="RefSeq" id="WP_058117012.1">
    <property type="nucleotide sequence ID" value="NZ_CP011307.1"/>
</dbReference>
<dbReference type="Proteomes" id="UP000064844">
    <property type="component" value="Chromosome"/>
</dbReference>
<dbReference type="KEGG" id="ibu:IB211_00533c"/>
<dbReference type="NCBIfam" id="TIGR04076">
    <property type="entry name" value="TIGR04076 family protein"/>
    <property type="match status" value="1"/>
</dbReference>
<dbReference type="InterPro" id="IPR023811">
    <property type="entry name" value="CHP04076"/>
</dbReference>
<name>A0A0S2W1K7_9FIRM</name>
<dbReference type="EMBL" id="CP011307">
    <property type="protein sequence ID" value="ALP92928.1"/>
    <property type="molecule type" value="Genomic_DNA"/>
</dbReference>
<organism evidence="1 2">
    <name type="scientific">Intestinimonas butyriciproducens</name>
    <dbReference type="NCBI Taxonomy" id="1297617"/>
    <lineage>
        <taxon>Bacteria</taxon>
        <taxon>Bacillati</taxon>
        <taxon>Bacillota</taxon>
        <taxon>Clostridia</taxon>
        <taxon>Eubacteriales</taxon>
        <taxon>Intestinimonas</taxon>
    </lineage>
</organism>
<evidence type="ECO:0000313" key="1">
    <source>
        <dbReference type="EMBL" id="ALP92928.1"/>
    </source>
</evidence>
<evidence type="ECO:0000313" key="2">
    <source>
        <dbReference type="Proteomes" id="UP000064844"/>
    </source>
</evidence>
<keyword evidence="2" id="KW-1185">Reference proteome</keyword>
<sequence length="99" mass="10671">MKRPGIRITLIDRKGPCGCHRGHKVGDSFDFDTERGQLCPMAMHVAFPYVDILRYGGALPGQEPGTAVFACPDVDTLNIFRIERTDPLDAPAGGGVSSI</sequence>
<protein>
    <submittedName>
        <fullName evidence="1">Uncharacterized protein</fullName>
    </submittedName>
</protein>
<dbReference type="eggNOG" id="ENOG5032TA9">
    <property type="taxonomic scope" value="Bacteria"/>
</dbReference>
<accession>A0A0S2W1K7</accession>
<gene>
    <name evidence="1" type="ORF">IB211_00533c</name>
</gene>
<dbReference type="PATRIC" id="fig|1297617.4.peg.541"/>
<reference evidence="2" key="2">
    <citation type="submission" date="2015-04" db="EMBL/GenBank/DDBJ databases">
        <title>A butyrogenic pathway from the amino acid lysine in a human gut commensal.</title>
        <authorList>
            <person name="de Vos W.M."/>
            <person name="Bui N.T.P."/>
            <person name="Plugge C.M."/>
            <person name="Ritari J."/>
        </authorList>
    </citation>
    <scope>NUCLEOTIDE SEQUENCE [LARGE SCALE GENOMIC DNA]</scope>
    <source>
        <strain evidence="2">AF211</strain>
    </source>
</reference>
<proteinExistence type="predicted"/>